<keyword evidence="3" id="KW-0378">Hydrolase</keyword>
<evidence type="ECO:0000256" key="1">
    <source>
        <dbReference type="ARBA" id="ARBA00006499"/>
    </source>
</evidence>
<dbReference type="InterPro" id="IPR029058">
    <property type="entry name" value="AB_hydrolase_fold"/>
</dbReference>
<dbReference type="OrthoDB" id="2418081at2759"/>
<evidence type="ECO:0000313" key="3">
    <source>
        <dbReference type="EMBL" id="KAF1938242.1"/>
    </source>
</evidence>
<dbReference type="PANTHER" id="PTHR10655">
    <property type="entry name" value="LYSOPHOSPHOLIPASE-RELATED"/>
    <property type="match status" value="1"/>
</dbReference>
<keyword evidence="4" id="KW-1185">Reference proteome</keyword>
<gene>
    <name evidence="3" type="ORF">EJ02DRAFT_458001</name>
</gene>
<dbReference type="InterPro" id="IPR003140">
    <property type="entry name" value="PLipase/COase/thioEstase"/>
</dbReference>
<sequence length="217" mass="24548">MALDSEPHIAGLTVLHTHTVVFVYGRRSDSKTFCEEIFESQDTSGRSFTDIFPSIKWVFPCAKKSFSEKDEEEMYQWFDMSSVQHSQEEVEIQKPGIQESARQLLYHLKKETLEVPLERIIVAGISQGCATAIYALLTSGIRVEGFFGLYGWLPLAEDLQKAMIQPGRVKDVLNTPLLLQHSKDDGVIPVENGEDLAARLKEMGMHVRWECFNDGGH</sequence>
<protein>
    <submittedName>
        <fullName evidence="3">Alpha/beta-hydrolase</fullName>
    </submittedName>
</protein>
<dbReference type="AlphaFoldDB" id="A0A6A5SEF1"/>
<dbReference type="GO" id="GO:0008474">
    <property type="term" value="F:palmitoyl-(protein) hydrolase activity"/>
    <property type="evidence" value="ECO:0007669"/>
    <property type="project" value="TreeGrafter"/>
</dbReference>
<organism evidence="3 4">
    <name type="scientific">Clathrospora elynae</name>
    <dbReference type="NCBI Taxonomy" id="706981"/>
    <lineage>
        <taxon>Eukaryota</taxon>
        <taxon>Fungi</taxon>
        <taxon>Dikarya</taxon>
        <taxon>Ascomycota</taxon>
        <taxon>Pezizomycotina</taxon>
        <taxon>Dothideomycetes</taxon>
        <taxon>Pleosporomycetidae</taxon>
        <taxon>Pleosporales</taxon>
        <taxon>Diademaceae</taxon>
        <taxon>Clathrospora</taxon>
    </lineage>
</organism>
<dbReference type="GO" id="GO:0052689">
    <property type="term" value="F:carboxylic ester hydrolase activity"/>
    <property type="evidence" value="ECO:0007669"/>
    <property type="project" value="TreeGrafter"/>
</dbReference>
<proteinExistence type="inferred from homology"/>
<dbReference type="Pfam" id="PF02230">
    <property type="entry name" value="Abhydrolase_2"/>
    <property type="match status" value="1"/>
</dbReference>
<evidence type="ECO:0000259" key="2">
    <source>
        <dbReference type="Pfam" id="PF02230"/>
    </source>
</evidence>
<dbReference type="EMBL" id="ML976110">
    <property type="protein sequence ID" value="KAF1938242.1"/>
    <property type="molecule type" value="Genomic_DNA"/>
</dbReference>
<dbReference type="GO" id="GO:0005737">
    <property type="term" value="C:cytoplasm"/>
    <property type="evidence" value="ECO:0007669"/>
    <property type="project" value="TreeGrafter"/>
</dbReference>
<dbReference type="SUPFAM" id="SSF53474">
    <property type="entry name" value="alpha/beta-Hydrolases"/>
    <property type="match status" value="1"/>
</dbReference>
<reference evidence="3" key="1">
    <citation type="journal article" date="2020" name="Stud. Mycol.">
        <title>101 Dothideomycetes genomes: a test case for predicting lifestyles and emergence of pathogens.</title>
        <authorList>
            <person name="Haridas S."/>
            <person name="Albert R."/>
            <person name="Binder M."/>
            <person name="Bloem J."/>
            <person name="Labutti K."/>
            <person name="Salamov A."/>
            <person name="Andreopoulos B."/>
            <person name="Baker S."/>
            <person name="Barry K."/>
            <person name="Bills G."/>
            <person name="Bluhm B."/>
            <person name="Cannon C."/>
            <person name="Castanera R."/>
            <person name="Culley D."/>
            <person name="Daum C."/>
            <person name="Ezra D."/>
            <person name="Gonzalez J."/>
            <person name="Henrissat B."/>
            <person name="Kuo A."/>
            <person name="Liang C."/>
            <person name="Lipzen A."/>
            <person name="Lutzoni F."/>
            <person name="Magnuson J."/>
            <person name="Mondo S."/>
            <person name="Nolan M."/>
            <person name="Ohm R."/>
            <person name="Pangilinan J."/>
            <person name="Park H.-J."/>
            <person name="Ramirez L."/>
            <person name="Alfaro M."/>
            <person name="Sun H."/>
            <person name="Tritt A."/>
            <person name="Yoshinaga Y."/>
            <person name="Zwiers L.-H."/>
            <person name="Turgeon B."/>
            <person name="Goodwin S."/>
            <person name="Spatafora J."/>
            <person name="Crous P."/>
            <person name="Grigoriev I."/>
        </authorList>
    </citation>
    <scope>NUCLEOTIDE SEQUENCE</scope>
    <source>
        <strain evidence="3">CBS 161.51</strain>
    </source>
</reference>
<dbReference type="InterPro" id="IPR050565">
    <property type="entry name" value="LYPA1-2/EST-like"/>
</dbReference>
<name>A0A6A5SEF1_9PLEO</name>
<evidence type="ECO:0000313" key="4">
    <source>
        <dbReference type="Proteomes" id="UP000800038"/>
    </source>
</evidence>
<dbReference type="Proteomes" id="UP000800038">
    <property type="component" value="Unassembled WGS sequence"/>
</dbReference>
<accession>A0A6A5SEF1</accession>
<dbReference type="Gene3D" id="3.40.50.1820">
    <property type="entry name" value="alpha/beta hydrolase"/>
    <property type="match status" value="1"/>
</dbReference>
<feature type="domain" description="Phospholipase/carboxylesterase/thioesterase" evidence="2">
    <location>
        <begin position="52"/>
        <end position="217"/>
    </location>
</feature>
<comment type="similarity">
    <text evidence="1">Belongs to the AB hydrolase superfamily. AB hydrolase 2 family.</text>
</comment>
<dbReference type="PANTHER" id="PTHR10655:SF63">
    <property type="entry name" value="PHOSPHOLIPASE_CARBOXYLESTERASE_THIOESTERASE DOMAIN-CONTAINING PROTEIN"/>
    <property type="match status" value="1"/>
</dbReference>